<dbReference type="EMBL" id="LT991976">
    <property type="protein sequence ID" value="SPK74036.1"/>
    <property type="molecule type" value="Genomic_DNA"/>
</dbReference>
<dbReference type="AlphaFoldDB" id="A0A375IGY1"/>
<evidence type="ECO:0000256" key="1">
    <source>
        <dbReference type="SAM" id="MobiDB-lite"/>
    </source>
</evidence>
<organism evidence="2 3">
    <name type="scientific">Cupriavidus taiwanensis</name>
    <dbReference type="NCBI Taxonomy" id="164546"/>
    <lineage>
        <taxon>Bacteria</taxon>
        <taxon>Pseudomonadati</taxon>
        <taxon>Pseudomonadota</taxon>
        <taxon>Betaproteobacteria</taxon>
        <taxon>Burkholderiales</taxon>
        <taxon>Burkholderiaceae</taxon>
        <taxon>Cupriavidus</taxon>
    </lineage>
</organism>
<name>A0A375IGY1_9BURK</name>
<reference evidence="2 3" key="1">
    <citation type="submission" date="2018-01" db="EMBL/GenBank/DDBJ databases">
        <authorList>
            <person name="Gaut B.S."/>
            <person name="Morton B.R."/>
            <person name="Clegg M.T."/>
            <person name="Duvall M.R."/>
        </authorList>
    </citation>
    <scope>NUCLEOTIDE SEQUENCE [LARGE SCALE GENOMIC DNA]</scope>
    <source>
        <strain evidence="2">Cupriavidus taiwanensis LMG 19425</strain>
    </source>
</reference>
<proteinExistence type="predicted"/>
<feature type="region of interest" description="Disordered" evidence="1">
    <location>
        <begin position="74"/>
        <end position="108"/>
    </location>
</feature>
<gene>
    <name evidence="2" type="ORF">CT19425_120278</name>
</gene>
<accession>A0A375IGY1</accession>
<evidence type="ECO:0000313" key="2">
    <source>
        <dbReference type="EMBL" id="SPK74036.1"/>
    </source>
</evidence>
<dbReference type="Proteomes" id="UP000255505">
    <property type="component" value="Chromosome I"/>
</dbReference>
<sequence length="108" mass="11988">MPRVCSPLPLAGEGLGERAGAGNCEGLNFVEAPALSPALSRKLEREYTVSGSTDKSQWSRHWFFFDLKTCTKAPKRTPADSAPAWFSRSTAARRRAAARAPRRRRARR</sequence>
<evidence type="ECO:0000313" key="3">
    <source>
        <dbReference type="Proteomes" id="UP000255505"/>
    </source>
</evidence>
<feature type="compositionally biased region" description="Basic residues" evidence="1">
    <location>
        <begin position="91"/>
        <end position="108"/>
    </location>
</feature>
<protein>
    <submittedName>
        <fullName evidence="2">Uncharacterized protein</fullName>
    </submittedName>
</protein>